<proteinExistence type="predicted"/>
<gene>
    <name evidence="2" type="ORF">Tci_704776</name>
</gene>
<evidence type="ECO:0000256" key="1">
    <source>
        <dbReference type="SAM" id="MobiDB-lite"/>
    </source>
</evidence>
<comment type="caution">
    <text evidence="2">The sequence shown here is derived from an EMBL/GenBank/DDBJ whole genome shotgun (WGS) entry which is preliminary data.</text>
</comment>
<name>A0A699LB94_TANCI</name>
<dbReference type="AlphaFoldDB" id="A0A699LB94"/>
<accession>A0A699LB94</accession>
<organism evidence="2">
    <name type="scientific">Tanacetum cinerariifolium</name>
    <name type="common">Dalmatian daisy</name>
    <name type="synonym">Chrysanthemum cinerariifolium</name>
    <dbReference type="NCBI Taxonomy" id="118510"/>
    <lineage>
        <taxon>Eukaryota</taxon>
        <taxon>Viridiplantae</taxon>
        <taxon>Streptophyta</taxon>
        <taxon>Embryophyta</taxon>
        <taxon>Tracheophyta</taxon>
        <taxon>Spermatophyta</taxon>
        <taxon>Magnoliopsida</taxon>
        <taxon>eudicotyledons</taxon>
        <taxon>Gunneridae</taxon>
        <taxon>Pentapetalae</taxon>
        <taxon>asterids</taxon>
        <taxon>campanulids</taxon>
        <taxon>Asterales</taxon>
        <taxon>Asteraceae</taxon>
        <taxon>Asteroideae</taxon>
        <taxon>Anthemideae</taxon>
        <taxon>Anthemidinae</taxon>
        <taxon>Tanacetum</taxon>
    </lineage>
</organism>
<protein>
    <submittedName>
        <fullName evidence="2">Histone deacetylase 14</fullName>
    </submittedName>
</protein>
<reference evidence="2" key="1">
    <citation type="journal article" date="2019" name="Sci. Rep.">
        <title>Draft genome of Tanacetum cinerariifolium, the natural source of mosquito coil.</title>
        <authorList>
            <person name="Yamashiro T."/>
            <person name="Shiraishi A."/>
            <person name="Satake H."/>
            <person name="Nakayama K."/>
        </authorList>
    </citation>
    <scope>NUCLEOTIDE SEQUENCE</scope>
</reference>
<dbReference type="EMBL" id="BKCJ010603051">
    <property type="protein sequence ID" value="GFB32805.1"/>
    <property type="molecule type" value="Genomic_DNA"/>
</dbReference>
<sequence length="167" mass="18561">RKHKFHPRPDSPLHFPNEEPILGYLKFSAKRTEREVFGMPIPGNLIIADIKGESYYQEYLAKVAKHQRYLASETGSDPDSPAPKPTKTTKKSKPPVPKVDLRPPISKPASSKQPEPKLAPAKSQGKKRKPVTEISDKPSQARKSRPGLVSKRSKPISSLRSVDVKPA</sequence>
<feature type="region of interest" description="Disordered" evidence="1">
    <location>
        <begin position="68"/>
        <end position="167"/>
    </location>
</feature>
<evidence type="ECO:0000313" key="2">
    <source>
        <dbReference type="EMBL" id="GFB32805.1"/>
    </source>
</evidence>
<feature type="non-terminal residue" evidence="2">
    <location>
        <position position="1"/>
    </location>
</feature>